<dbReference type="InterPro" id="IPR039894">
    <property type="entry name" value="Pus10-like"/>
</dbReference>
<dbReference type="EC" id="5.4.99.25" evidence="2"/>
<evidence type="ECO:0000259" key="6">
    <source>
        <dbReference type="Pfam" id="PF22023"/>
    </source>
</evidence>
<sequence>MFDLEEIKKYSPFCLSCLGRSVGLVGFGLDNRERGIEMINIIELSENMNIVEEIICSPEDCKICDGLIGEIDNFIDLACESISDYSLETFKIGTIVDKDILNLESEFANTFGVNLSESIKSQLNREIGIGVFQKNNILARLDNPDSTVIIDTRYDTINLEIKSIFVEGKYNKYDRTIPQTYWPCRNCKGKGCKSCNHTGQLYPDSVQSLVAEPFMKVTKATENLFHGMGREDIDAAMLGLGRPFVLELRMPRNRDINLDEMADEINKSNVDRIQVNSLQFVPRKRVAELKNTVCDKSYRVDVSIPEDLTIESLKNGAQRLKEKLVKQRTPTRVAHRRADLIRPRLVESVNVLSFEQGMVELEIRAQHGTYIRELVSGDMGRTVPSFSSLVDGACKVEVLDVLNLHLEFEEEKK</sequence>
<dbReference type="AlphaFoldDB" id="A0A1J5T6J3"/>
<protein>
    <recommendedName>
        <fullName evidence="2">tRNA pseudouridine(55) synthase</fullName>
        <ecNumber evidence="2">5.4.99.25</ecNumber>
    </recommendedName>
</protein>
<comment type="caution">
    <text evidence="7">The sequence shown here is derived from an EMBL/GenBank/DDBJ whole genome shotgun (WGS) entry which is preliminary data.</text>
</comment>
<evidence type="ECO:0000256" key="4">
    <source>
        <dbReference type="ARBA" id="ARBA00023235"/>
    </source>
</evidence>
<dbReference type="PANTHER" id="PTHR21568:SF0">
    <property type="entry name" value="TRNA PSEUDOURIDINE SYNTHASE PUS10"/>
    <property type="match status" value="1"/>
</dbReference>
<dbReference type="SUPFAM" id="SSF55120">
    <property type="entry name" value="Pseudouridine synthase"/>
    <property type="match status" value="1"/>
</dbReference>
<name>A0A1J5T6J3_9ARCH</name>
<feature type="domain" description="Pus10 THUMP" evidence="6">
    <location>
        <begin position="75"/>
        <end position="151"/>
    </location>
</feature>
<accession>A0A1J5T6J3</accession>
<dbReference type="InterPro" id="IPR020103">
    <property type="entry name" value="PsdUridine_synth_cat_dom_sf"/>
</dbReference>
<evidence type="ECO:0000259" key="5">
    <source>
        <dbReference type="Pfam" id="PF21238"/>
    </source>
</evidence>
<dbReference type="EMBL" id="MIZA01000024">
    <property type="protein sequence ID" value="OIR16506.1"/>
    <property type="molecule type" value="Genomic_DNA"/>
</dbReference>
<dbReference type="GO" id="GO:0160148">
    <property type="term" value="F:tRNA pseudouridine(55) synthase activity"/>
    <property type="evidence" value="ECO:0007669"/>
    <property type="project" value="UniProtKB-EC"/>
</dbReference>
<dbReference type="GO" id="GO:0003723">
    <property type="term" value="F:RNA binding"/>
    <property type="evidence" value="ECO:0007669"/>
    <property type="project" value="InterPro"/>
</dbReference>
<dbReference type="Gene3D" id="3.30.70.3190">
    <property type="match status" value="1"/>
</dbReference>
<evidence type="ECO:0000313" key="7">
    <source>
        <dbReference type="EMBL" id="OIR16506.1"/>
    </source>
</evidence>
<dbReference type="InterPro" id="IPR055174">
    <property type="entry name" value="Pus10_THUMP_arc"/>
</dbReference>
<proteinExistence type="inferred from homology"/>
<reference evidence="7 8" key="1">
    <citation type="submission" date="2016-08" db="EMBL/GenBank/DDBJ databases">
        <title>New Insights into Marine Group III Euryarchaeota, from dark to light.</title>
        <authorList>
            <person name="Haro-Moreno J.M."/>
            <person name="Rodriguez-Valera F."/>
            <person name="Lopez-Garcia P."/>
            <person name="Moreira D."/>
            <person name="Martin-Cuadrado A.B."/>
        </authorList>
    </citation>
    <scope>NUCLEOTIDE SEQUENCE [LARGE SCALE GENOMIC DNA]</scope>
    <source>
        <strain evidence="7">CG-Epi1</strain>
    </source>
</reference>
<evidence type="ECO:0000256" key="1">
    <source>
        <dbReference type="ARBA" id="ARBA00009652"/>
    </source>
</evidence>
<dbReference type="GO" id="GO:0031119">
    <property type="term" value="P:tRNA pseudouridine synthesis"/>
    <property type="evidence" value="ECO:0007669"/>
    <property type="project" value="TreeGrafter"/>
</dbReference>
<dbReference type="InterPro" id="IPR048741">
    <property type="entry name" value="Pus10-like_C"/>
</dbReference>
<gene>
    <name evidence="7" type="ORF">BD935_02865</name>
</gene>
<dbReference type="Pfam" id="PF21238">
    <property type="entry name" value="Pus10_C"/>
    <property type="match status" value="1"/>
</dbReference>
<dbReference type="Gene3D" id="3.30.70.2510">
    <property type="match status" value="1"/>
</dbReference>
<comment type="similarity">
    <text evidence="1">Belongs to the pseudouridine synthase Pus10 family.</text>
</comment>
<dbReference type="PANTHER" id="PTHR21568">
    <property type="entry name" value="TRNA PSEUDOURIDINE SYNTHASE PUS10"/>
    <property type="match status" value="1"/>
</dbReference>
<dbReference type="FunFam" id="3.30.70.2510:FF:000001">
    <property type="entry name" value="tRNA pseudouridine synthase Pus10"/>
    <property type="match status" value="1"/>
</dbReference>
<evidence type="ECO:0000256" key="3">
    <source>
        <dbReference type="ARBA" id="ARBA00022694"/>
    </source>
</evidence>
<keyword evidence="3" id="KW-0819">tRNA processing</keyword>
<keyword evidence="4" id="KW-0413">Isomerase</keyword>
<feature type="domain" description="Pus10-like C-terminal" evidence="5">
    <location>
        <begin position="165"/>
        <end position="403"/>
    </location>
</feature>
<dbReference type="STRING" id="1888995.BD935_02865"/>
<dbReference type="Proteomes" id="UP000183080">
    <property type="component" value="Unassembled WGS sequence"/>
</dbReference>
<organism evidence="7 8">
    <name type="scientific">Marine Group III euryarchaeote CG-Epi1</name>
    <dbReference type="NCBI Taxonomy" id="1888995"/>
    <lineage>
        <taxon>Archaea</taxon>
        <taxon>Methanobacteriati</taxon>
        <taxon>Thermoplasmatota</taxon>
        <taxon>Thermoplasmata</taxon>
        <taxon>Candidatus Thermoprofundales</taxon>
    </lineage>
</organism>
<evidence type="ECO:0000256" key="2">
    <source>
        <dbReference type="ARBA" id="ARBA00012787"/>
    </source>
</evidence>
<dbReference type="Pfam" id="PF22023">
    <property type="entry name" value="Pus10_THUMP_arc"/>
    <property type="match status" value="1"/>
</dbReference>
<evidence type="ECO:0000313" key="8">
    <source>
        <dbReference type="Proteomes" id="UP000183080"/>
    </source>
</evidence>
<dbReference type="NCBIfam" id="TIGR01213">
    <property type="entry name" value="pseudo_Pus10arc"/>
    <property type="match status" value="1"/>
</dbReference>